<proteinExistence type="predicted"/>
<organism evidence="2 3">
    <name type="scientific">Hymenobacter jejuensis</name>
    <dbReference type="NCBI Taxonomy" id="2502781"/>
    <lineage>
        <taxon>Bacteria</taxon>
        <taxon>Pseudomonadati</taxon>
        <taxon>Bacteroidota</taxon>
        <taxon>Cytophagia</taxon>
        <taxon>Cytophagales</taxon>
        <taxon>Hymenobacteraceae</taxon>
        <taxon>Hymenobacter</taxon>
    </lineage>
</organism>
<feature type="transmembrane region" description="Helical" evidence="1">
    <location>
        <begin position="177"/>
        <end position="199"/>
    </location>
</feature>
<reference evidence="2 3" key="1">
    <citation type="submission" date="2019-06" db="EMBL/GenBank/DDBJ databases">
        <authorList>
            <person name="Srinivasan S."/>
        </authorList>
    </citation>
    <scope>NUCLEOTIDE SEQUENCE [LARGE SCALE GENOMIC DNA]</scope>
    <source>
        <strain evidence="2 3">17J68-5</strain>
    </source>
</reference>
<dbReference type="OrthoDB" id="1427164at2"/>
<keyword evidence="1" id="KW-1133">Transmembrane helix</keyword>
<evidence type="ECO:0000313" key="3">
    <source>
        <dbReference type="Proteomes" id="UP000305398"/>
    </source>
</evidence>
<name>A0A5B8A2L2_9BACT</name>
<dbReference type="EMBL" id="CP040896">
    <property type="protein sequence ID" value="QDA60442.1"/>
    <property type="molecule type" value="Genomic_DNA"/>
</dbReference>
<evidence type="ECO:0000256" key="1">
    <source>
        <dbReference type="SAM" id="Phobius"/>
    </source>
</evidence>
<accession>A0A5B8A2L2</accession>
<dbReference type="RefSeq" id="WP_139515618.1">
    <property type="nucleotide sequence ID" value="NZ_CP040896.1"/>
</dbReference>
<protein>
    <submittedName>
        <fullName evidence="2">Uncharacterized protein</fullName>
    </submittedName>
</protein>
<keyword evidence="1" id="KW-0472">Membrane</keyword>
<gene>
    <name evidence="2" type="ORF">FHG12_10115</name>
</gene>
<evidence type="ECO:0000313" key="2">
    <source>
        <dbReference type="EMBL" id="QDA60442.1"/>
    </source>
</evidence>
<dbReference type="KEGG" id="hyj:FHG12_10115"/>
<dbReference type="Proteomes" id="UP000305398">
    <property type="component" value="Chromosome"/>
</dbReference>
<dbReference type="AlphaFoldDB" id="A0A5B8A2L2"/>
<keyword evidence="3" id="KW-1185">Reference proteome</keyword>
<keyword evidence="1" id="KW-0812">Transmembrane</keyword>
<sequence length="202" mass="21322">MRHFYFLILFFVPLLSQGQDVILQTNGEETKGKVLAISPEQVTYVSGEAGKTDTLQLAAASVFLIRYANGTKEVLHDPAAPTASEGPTLTSAQAYEQGRLDARKYYKSPAAFWGTFGTTLVTLPAYGLGGIVTGAVVGSTAPPATRFVVPDARLLTNADYVSGYRKQAQNKKLGQAAAGYGAGMGAGVLVTMMIIAALFNAH</sequence>